<comment type="caution">
    <text evidence="2">The sequence shown here is derived from an EMBL/GenBank/DDBJ whole genome shotgun (WGS) entry which is preliminary data.</text>
</comment>
<evidence type="ECO:0000313" key="2">
    <source>
        <dbReference type="EMBL" id="KFF08725.1"/>
    </source>
</evidence>
<keyword evidence="3" id="KW-1185">Reference proteome</keyword>
<protein>
    <submittedName>
        <fullName evidence="2">Uncharacterized protein</fullName>
    </submittedName>
</protein>
<name>A0A085ZWB1_9FLAO</name>
<evidence type="ECO:0000256" key="1">
    <source>
        <dbReference type="SAM" id="Phobius"/>
    </source>
</evidence>
<organism evidence="2 3">
    <name type="scientific">Chryseobacterium luteum</name>
    <dbReference type="NCBI Taxonomy" id="421531"/>
    <lineage>
        <taxon>Bacteria</taxon>
        <taxon>Pseudomonadati</taxon>
        <taxon>Bacteroidota</taxon>
        <taxon>Flavobacteriia</taxon>
        <taxon>Flavobacteriales</taxon>
        <taxon>Weeksellaceae</taxon>
        <taxon>Chryseobacterium group</taxon>
        <taxon>Chryseobacterium</taxon>
    </lineage>
</organism>
<keyword evidence="1" id="KW-1133">Transmembrane helix</keyword>
<dbReference type="EMBL" id="JPRO01000002">
    <property type="protein sequence ID" value="KFF08725.1"/>
    <property type="molecule type" value="Genomic_DNA"/>
</dbReference>
<dbReference type="Proteomes" id="UP000028703">
    <property type="component" value="Unassembled WGS sequence"/>
</dbReference>
<proteinExistence type="predicted"/>
<gene>
    <name evidence="2" type="ORF">IX38_04640</name>
</gene>
<sequence length="170" mass="19470">MILFTLQFLAVGIFNIAESGIGFYLYENFIGFIGIVIILILDIWLLTSTFLPVIKINRDGISAYSIFWKRKIIWTEIQSAKLLKVGSRHSAGRQSISFEFTQEPERKNALTNKGARVNTFIIISKKGLKKPKSLSLIAQLLNHNKITTNEEIAFEYEQTAWETIKRKLSE</sequence>
<accession>A0A085ZWB1</accession>
<keyword evidence="1" id="KW-0812">Transmembrane</keyword>
<dbReference type="AlphaFoldDB" id="A0A085ZWB1"/>
<keyword evidence="1" id="KW-0472">Membrane</keyword>
<feature type="transmembrane region" description="Helical" evidence="1">
    <location>
        <begin position="29"/>
        <end position="54"/>
    </location>
</feature>
<evidence type="ECO:0000313" key="3">
    <source>
        <dbReference type="Proteomes" id="UP000028703"/>
    </source>
</evidence>
<dbReference type="eggNOG" id="ENOG5030N91">
    <property type="taxonomic scope" value="Bacteria"/>
</dbReference>
<reference evidence="2 3" key="1">
    <citation type="submission" date="2014-07" db="EMBL/GenBank/DDBJ databases">
        <title>Genome of Chryseobacterium luteum DSM 18605.</title>
        <authorList>
            <person name="Stropko S.J."/>
            <person name="Pipes S.E."/>
            <person name="Newman J.D."/>
        </authorList>
    </citation>
    <scope>NUCLEOTIDE SEQUENCE [LARGE SCALE GENOMIC DNA]</scope>
    <source>
        <strain evidence="2 3">DSM 18605</strain>
    </source>
</reference>